<evidence type="ECO:0000256" key="1">
    <source>
        <dbReference type="ARBA" id="ARBA00022737"/>
    </source>
</evidence>
<evidence type="ECO:0000256" key="2">
    <source>
        <dbReference type="PROSITE-ProRule" id="PRU00504"/>
    </source>
</evidence>
<dbReference type="InterPro" id="IPR011042">
    <property type="entry name" value="6-blade_b-propeller_TolB-like"/>
</dbReference>
<dbReference type="Proteomes" id="UP001347796">
    <property type="component" value="Unassembled WGS sequence"/>
</dbReference>
<dbReference type="EMBL" id="JAZGQO010000008">
    <property type="protein sequence ID" value="KAK6180381.1"/>
    <property type="molecule type" value="Genomic_DNA"/>
</dbReference>
<reference evidence="3 4" key="1">
    <citation type="submission" date="2024-01" db="EMBL/GenBank/DDBJ databases">
        <title>The genome of the rayed Mediterranean limpet Patella caerulea (Linnaeus, 1758).</title>
        <authorList>
            <person name="Anh-Thu Weber A."/>
            <person name="Halstead-Nussloch G."/>
        </authorList>
    </citation>
    <scope>NUCLEOTIDE SEQUENCE [LARGE SCALE GENOMIC DNA]</scope>
    <source>
        <strain evidence="3">AATW-2023a</strain>
        <tissue evidence="3">Whole specimen</tissue>
    </source>
</reference>
<comment type="caution">
    <text evidence="3">The sequence shown here is derived from an EMBL/GenBank/DDBJ whole genome shotgun (WGS) entry which is preliminary data.</text>
</comment>
<dbReference type="GO" id="GO:0000209">
    <property type="term" value="P:protein polyubiquitination"/>
    <property type="evidence" value="ECO:0007669"/>
    <property type="project" value="TreeGrafter"/>
</dbReference>
<dbReference type="PANTHER" id="PTHR24104">
    <property type="entry name" value="E3 UBIQUITIN-PROTEIN LIGASE NHLRC1-RELATED"/>
    <property type="match status" value="1"/>
</dbReference>
<feature type="repeat" description="NHL" evidence="2">
    <location>
        <begin position="195"/>
        <end position="238"/>
    </location>
</feature>
<dbReference type="GO" id="GO:0061630">
    <property type="term" value="F:ubiquitin protein ligase activity"/>
    <property type="evidence" value="ECO:0007669"/>
    <property type="project" value="TreeGrafter"/>
</dbReference>
<name>A0AAN8JQ46_PATCE</name>
<sequence>MKNPRLIKEFDSRIPKGHGKLRPDLHDPWLRDVIVIGEKIFITDFGNRAVNVYDMEGVPLAQARLDGPPNSITQVKPDTIAVTIPFDDDPAVMLLDITDLKLTLQTCLSTEYTYRGIAKLDDSSMVVSTAWWNGLGQAFIISHDGTVVKSYGHPTEGEKKALTQCATFLCCSKSGDIVLSDCNENCVLCLNPDGSIKFTCYGSKDGEFELVVGVTCDSGGTIYVADEHKNNIFVISSDGKDVDLLFDPKNDLDQPWGVHVEDQKLFIAERHGKVKIFDLSE</sequence>
<dbReference type="GO" id="GO:0008270">
    <property type="term" value="F:zinc ion binding"/>
    <property type="evidence" value="ECO:0007669"/>
    <property type="project" value="UniProtKB-KW"/>
</dbReference>
<dbReference type="GO" id="GO:0043161">
    <property type="term" value="P:proteasome-mediated ubiquitin-dependent protein catabolic process"/>
    <property type="evidence" value="ECO:0007669"/>
    <property type="project" value="TreeGrafter"/>
</dbReference>
<evidence type="ECO:0000313" key="4">
    <source>
        <dbReference type="Proteomes" id="UP001347796"/>
    </source>
</evidence>
<proteinExistence type="predicted"/>
<dbReference type="Gene3D" id="2.120.10.30">
    <property type="entry name" value="TolB, C-terminal domain"/>
    <property type="match status" value="2"/>
</dbReference>
<dbReference type="InterPro" id="IPR001258">
    <property type="entry name" value="NHL_repeat"/>
</dbReference>
<dbReference type="PANTHER" id="PTHR24104:SF25">
    <property type="entry name" value="PROTEIN LIN-41"/>
    <property type="match status" value="1"/>
</dbReference>
<dbReference type="SUPFAM" id="SSF101898">
    <property type="entry name" value="NHL repeat"/>
    <property type="match status" value="1"/>
</dbReference>
<organism evidence="3 4">
    <name type="scientific">Patella caerulea</name>
    <name type="common">Rayed Mediterranean limpet</name>
    <dbReference type="NCBI Taxonomy" id="87958"/>
    <lineage>
        <taxon>Eukaryota</taxon>
        <taxon>Metazoa</taxon>
        <taxon>Spiralia</taxon>
        <taxon>Lophotrochozoa</taxon>
        <taxon>Mollusca</taxon>
        <taxon>Gastropoda</taxon>
        <taxon>Patellogastropoda</taxon>
        <taxon>Patelloidea</taxon>
        <taxon>Patellidae</taxon>
        <taxon>Patella</taxon>
    </lineage>
</organism>
<gene>
    <name evidence="3" type="ORF">SNE40_012548</name>
</gene>
<dbReference type="InterPro" id="IPR050952">
    <property type="entry name" value="TRIM-NHL_E3_ligases"/>
</dbReference>
<keyword evidence="1" id="KW-0677">Repeat</keyword>
<accession>A0AAN8JQ46</accession>
<protein>
    <submittedName>
        <fullName evidence="3">Uncharacterized protein</fullName>
    </submittedName>
</protein>
<dbReference type="PROSITE" id="PS51125">
    <property type="entry name" value="NHL"/>
    <property type="match status" value="1"/>
</dbReference>
<evidence type="ECO:0000313" key="3">
    <source>
        <dbReference type="EMBL" id="KAK6180381.1"/>
    </source>
</evidence>
<keyword evidence="4" id="KW-1185">Reference proteome</keyword>
<dbReference type="AlphaFoldDB" id="A0AAN8JQ46"/>